<gene>
    <name evidence="2" type="ORF">ARMOST_06228</name>
</gene>
<organism evidence="2 3">
    <name type="scientific">Armillaria ostoyae</name>
    <name type="common">Armillaria root rot fungus</name>
    <dbReference type="NCBI Taxonomy" id="47428"/>
    <lineage>
        <taxon>Eukaryota</taxon>
        <taxon>Fungi</taxon>
        <taxon>Dikarya</taxon>
        <taxon>Basidiomycota</taxon>
        <taxon>Agaricomycotina</taxon>
        <taxon>Agaricomycetes</taxon>
        <taxon>Agaricomycetidae</taxon>
        <taxon>Agaricales</taxon>
        <taxon>Marasmiineae</taxon>
        <taxon>Physalacriaceae</taxon>
        <taxon>Armillaria</taxon>
    </lineage>
</organism>
<accession>A0A284R2E2</accession>
<feature type="region of interest" description="Disordered" evidence="1">
    <location>
        <begin position="1"/>
        <end position="42"/>
    </location>
</feature>
<protein>
    <submittedName>
        <fullName evidence="2">Uncharacterized protein</fullName>
    </submittedName>
</protein>
<feature type="compositionally biased region" description="Pro residues" evidence="1">
    <location>
        <begin position="18"/>
        <end position="33"/>
    </location>
</feature>
<evidence type="ECO:0000313" key="2">
    <source>
        <dbReference type="EMBL" id="SJL02887.1"/>
    </source>
</evidence>
<name>A0A284R2E2_ARMOS</name>
<proteinExistence type="predicted"/>
<reference evidence="3" key="1">
    <citation type="journal article" date="2017" name="Nat. Ecol. Evol.">
        <title>Genome expansion and lineage-specific genetic innovations in the forest pathogenic fungi Armillaria.</title>
        <authorList>
            <person name="Sipos G."/>
            <person name="Prasanna A.N."/>
            <person name="Walter M.C."/>
            <person name="O'Connor E."/>
            <person name="Balint B."/>
            <person name="Krizsan K."/>
            <person name="Kiss B."/>
            <person name="Hess J."/>
            <person name="Varga T."/>
            <person name="Slot J."/>
            <person name="Riley R."/>
            <person name="Boka B."/>
            <person name="Rigling D."/>
            <person name="Barry K."/>
            <person name="Lee J."/>
            <person name="Mihaltcheva S."/>
            <person name="LaButti K."/>
            <person name="Lipzen A."/>
            <person name="Waldron R."/>
            <person name="Moloney N.M."/>
            <person name="Sperisen C."/>
            <person name="Kredics L."/>
            <person name="Vagvoelgyi C."/>
            <person name="Patrignani A."/>
            <person name="Fitzpatrick D."/>
            <person name="Nagy I."/>
            <person name="Doyle S."/>
            <person name="Anderson J.B."/>
            <person name="Grigoriev I.V."/>
            <person name="Gueldener U."/>
            <person name="Muensterkoetter M."/>
            <person name="Nagy L.G."/>
        </authorList>
    </citation>
    <scope>NUCLEOTIDE SEQUENCE [LARGE SCALE GENOMIC DNA]</scope>
    <source>
        <strain evidence="3">C18/9</strain>
    </source>
</reference>
<evidence type="ECO:0000256" key="1">
    <source>
        <dbReference type="SAM" id="MobiDB-lite"/>
    </source>
</evidence>
<sequence>MEEDKSLSNPAEGNDGAPPAPPAAPHPPLPAPIPGSSGALKLPEVPENKKGWLKGLALEFLEMQHLPHFMELYDDAPAKAWEYADVACNELHDHFDFHLPMNVTPDHPYNPSEVLLMEDMLLKTVVVAR</sequence>
<dbReference type="Proteomes" id="UP000219338">
    <property type="component" value="Unassembled WGS sequence"/>
</dbReference>
<dbReference type="AlphaFoldDB" id="A0A284R2E2"/>
<evidence type="ECO:0000313" key="3">
    <source>
        <dbReference type="Proteomes" id="UP000219338"/>
    </source>
</evidence>
<keyword evidence="3" id="KW-1185">Reference proteome</keyword>
<dbReference type="STRING" id="47428.A0A284R2E2"/>
<dbReference type="OrthoDB" id="10590776at2759"/>
<dbReference type="EMBL" id="FUEG01000004">
    <property type="protein sequence ID" value="SJL02887.1"/>
    <property type="molecule type" value="Genomic_DNA"/>
</dbReference>